<name>D2KMR9_TETTH</name>
<comment type="subcellular location">
    <subcellularLocation>
        <location evidence="1">Membrane</location>
    </subcellularLocation>
</comment>
<evidence type="ECO:0000256" key="1">
    <source>
        <dbReference type="ARBA" id="ARBA00004370"/>
    </source>
</evidence>
<dbReference type="GO" id="GO:0016020">
    <property type="term" value="C:membrane"/>
    <property type="evidence" value="ECO:0007669"/>
    <property type="project" value="UniProtKB-SubCell"/>
</dbReference>
<evidence type="ECO:0000256" key="6">
    <source>
        <dbReference type="RuleBase" id="RU004384"/>
    </source>
</evidence>
<dbReference type="GO" id="GO:0006914">
    <property type="term" value="P:autophagy"/>
    <property type="evidence" value="ECO:0007669"/>
    <property type="project" value="UniProtKB-KW"/>
</dbReference>
<proteinExistence type="evidence at transcript level"/>
<evidence type="ECO:0000256" key="5">
    <source>
        <dbReference type="PIRSR" id="PIRSR604241-50"/>
    </source>
</evidence>
<keyword evidence="6" id="KW-0072">Autophagy</keyword>
<dbReference type="Gene3D" id="3.10.20.90">
    <property type="entry name" value="Phosphatidylinositol 3-kinase Catalytic Subunit, Chain A, domain 1"/>
    <property type="match status" value="1"/>
</dbReference>
<organism evidence="7">
    <name type="scientific">Tetrahymena thermophila</name>
    <dbReference type="NCBI Taxonomy" id="5911"/>
    <lineage>
        <taxon>Eukaryota</taxon>
        <taxon>Sar</taxon>
        <taxon>Alveolata</taxon>
        <taxon>Ciliophora</taxon>
        <taxon>Intramacronucleata</taxon>
        <taxon>Oligohymenophorea</taxon>
        <taxon>Hymenostomatida</taxon>
        <taxon>Tetrahymenina</taxon>
        <taxon>Tetrahymenidae</taxon>
        <taxon>Tetrahymena</taxon>
    </lineage>
</organism>
<dbReference type="InterPro" id="IPR004241">
    <property type="entry name" value="Atg8-like"/>
</dbReference>
<protein>
    <recommendedName>
        <fullName evidence="6">Autophagy-related protein</fullName>
    </recommendedName>
</protein>
<dbReference type="SUPFAM" id="SSF54236">
    <property type="entry name" value="Ubiquitin-like"/>
    <property type="match status" value="1"/>
</dbReference>
<dbReference type="Pfam" id="PF02991">
    <property type="entry name" value="ATG8"/>
    <property type="match status" value="1"/>
</dbReference>
<evidence type="ECO:0000313" key="7">
    <source>
        <dbReference type="EMBL" id="ADA69991.1"/>
    </source>
</evidence>
<accession>D2KMR9</accession>
<evidence type="ECO:0000256" key="3">
    <source>
        <dbReference type="ARBA" id="ARBA00023136"/>
    </source>
</evidence>
<reference evidence="7" key="1">
    <citation type="submission" date="2009-11" db="EMBL/GenBank/DDBJ databases">
        <authorList>
            <person name="Zhang S."/>
            <person name="Wang S."/>
        </authorList>
    </citation>
    <scope>NUCLEOTIDE SEQUENCE</scope>
</reference>
<gene>
    <name evidence="7" type="primary">ATG8</name>
</gene>
<dbReference type="EMBL" id="GU230892">
    <property type="protein sequence ID" value="ADA69991.1"/>
    <property type="molecule type" value="mRNA"/>
</dbReference>
<sequence>MDSNKRYKDLLSEDQRKSECENIRKSYPDKIPLIIEKHPKSKLEQIDRTKFLILEKLRVYQVNTIIRRKMSLNKVDALYLFVNDNILLRGDQCLKDVYEKYKDSDGFIYLSYCEYSSFGKNI</sequence>
<dbReference type="PANTHER" id="PTHR10969">
    <property type="entry name" value="MICROTUBULE-ASSOCIATED PROTEINS 1A/1B LIGHT CHAIN 3-RELATED"/>
    <property type="match status" value="1"/>
</dbReference>
<evidence type="ECO:0000256" key="4">
    <source>
        <dbReference type="ARBA" id="ARBA00023288"/>
    </source>
</evidence>
<comment type="similarity">
    <text evidence="2 6">Belongs to the ATG8 family.</text>
</comment>
<evidence type="ECO:0000256" key="2">
    <source>
        <dbReference type="ARBA" id="ARBA00007293"/>
    </source>
</evidence>
<dbReference type="InterPro" id="IPR029071">
    <property type="entry name" value="Ubiquitin-like_domsf"/>
</dbReference>
<feature type="lipid moiety-binding region" description="Phosphatidylserine amidated glycine; alternate" evidence="5">
    <location>
        <position position="119"/>
    </location>
</feature>
<keyword evidence="3" id="KW-0472">Membrane</keyword>
<dbReference type="AlphaFoldDB" id="D2KMR9"/>
<keyword evidence="4 5" id="KW-0449">Lipoprotein</keyword>